<reference evidence="1 2" key="1">
    <citation type="journal article" date="2015" name="Nature">
        <title>rRNA introns, odd ribosomes, and small enigmatic genomes across a large radiation of phyla.</title>
        <authorList>
            <person name="Brown C.T."/>
            <person name="Hug L.A."/>
            <person name="Thomas B.C."/>
            <person name="Sharon I."/>
            <person name="Castelle C.J."/>
            <person name="Singh A."/>
            <person name="Wilkins M.J."/>
            <person name="Williams K.H."/>
            <person name="Banfield J.F."/>
        </authorList>
    </citation>
    <scope>NUCLEOTIDE SEQUENCE [LARGE SCALE GENOMIC DNA]</scope>
</reference>
<protein>
    <submittedName>
        <fullName evidence="1">Uncharacterized protein</fullName>
    </submittedName>
</protein>
<comment type="caution">
    <text evidence="1">The sequence shown here is derived from an EMBL/GenBank/DDBJ whole genome shotgun (WGS) entry which is preliminary data.</text>
</comment>
<name>A0A0G1XC44_9BACT</name>
<evidence type="ECO:0000313" key="2">
    <source>
        <dbReference type="Proteomes" id="UP000034846"/>
    </source>
</evidence>
<dbReference type="Proteomes" id="UP000034846">
    <property type="component" value="Unassembled WGS sequence"/>
</dbReference>
<sequence>MPRFFLTGAFAAMLGLLFFVIIRDGYPNAREVGTGLDPLTAVVVRSDS</sequence>
<organism evidence="1 2">
    <name type="scientific">Candidatus Uhrbacteria bacterium GW2011_GWD2_52_7</name>
    <dbReference type="NCBI Taxonomy" id="1618989"/>
    <lineage>
        <taxon>Bacteria</taxon>
        <taxon>Candidatus Uhriibacteriota</taxon>
    </lineage>
</organism>
<evidence type="ECO:0000313" key="1">
    <source>
        <dbReference type="EMBL" id="KKW28536.1"/>
    </source>
</evidence>
<gene>
    <name evidence="1" type="ORF">UY72_C0069G0010</name>
</gene>
<dbReference type="EMBL" id="LCRD01000069">
    <property type="protein sequence ID" value="KKW28536.1"/>
    <property type="molecule type" value="Genomic_DNA"/>
</dbReference>
<dbReference type="AlphaFoldDB" id="A0A0G1XC44"/>
<accession>A0A0G1XC44</accession>
<proteinExistence type="predicted"/>